<dbReference type="EMBL" id="QUAJ01000023">
    <property type="protein sequence ID" value="REI40177.1"/>
    <property type="molecule type" value="Genomic_DNA"/>
</dbReference>
<proteinExistence type="predicted"/>
<name>A0ABX9KFA4_9FUSO</name>
<keyword evidence="2" id="KW-1185">Reference proteome</keyword>
<evidence type="ECO:0000313" key="2">
    <source>
        <dbReference type="Proteomes" id="UP000263486"/>
    </source>
</evidence>
<comment type="caution">
    <text evidence="1">The sequence shown here is derived from an EMBL/GenBank/DDBJ whole genome shotgun (WGS) entry which is preliminary data.</text>
</comment>
<dbReference type="Proteomes" id="UP000263486">
    <property type="component" value="Unassembled WGS sequence"/>
</dbReference>
<sequence>MFDKTLKENADETFQMAEKALEKMIDGEVTYQNFRNYVINLHNSYELYFKYRLLENDVYTLFQYPNYDKFVLKQKKFFKDKKELVEYMKDSKATLPNTVSFTDSIERLESLDTKGEFNKRFQNKLGELHKLRNKLTHFEYKLGDEEFGTVNELFIKYSKNYDERYRWGCLPGEKVVDIKEFEEKIKNKELKQLILEAEFNQNLLKKIESYRDWTSFMFGCKSVAKDIVSNCEEFSGDDIKKIRKRLEILKYAELIEFTEEIIEMEEGNFTTIINVEVKNKK</sequence>
<evidence type="ECO:0008006" key="3">
    <source>
        <dbReference type="Google" id="ProtNLM"/>
    </source>
</evidence>
<evidence type="ECO:0000313" key="1">
    <source>
        <dbReference type="EMBL" id="REI40177.1"/>
    </source>
</evidence>
<protein>
    <recommendedName>
        <fullName evidence="3">Swt1-like HEPN domain-containing protein</fullName>
    </recommendedName>
</protein>
<dbReference type="RefSeq" id="WP_114643125.1">
    <property type="nucleotide sequence ID" value="NZ_JAACIO010000023.1"/>
</dbReference>
<gene>
    <name evidence="1" type="ORF">DYH56_12075</name>
</gene>
<reference evidence="1 2" key="1">
    <citation type="submission" date="2018-08" db="EMBL/GenBank/DDBJ databases">
        <title>Draft genome sequence of Psychrilyobacter sp. strain SD5 isolated from Black Sea water.</title>
        <authorList>
            <person name="Yadav S."/>
            <person name="Villanueva L."/>
            <person name="Damste J.S.S."/>
        </authorList>
    </citation>
    <scope>NUCLEOTIDE SEQUENCE [LARGE SCALE GENOMIC DNA]</scope>
    <source>
        <strain evidence="1 2">SD5</strain>
    </source>
</reference>
<organism evidence="1 2">
    <name type="scientific">Psychrilyobacter piezotolerans</name>
    <dbReference type="NCBI Taxonomy" id="2293438"/>
    <lineage>
        <taxon>Bacteria</taxon>
        <taxon>Fusobacteriati</taxon>
        <taxon>Fusobacteriota</taxon>
        <taxon>Fusobacteriia</taxon>
        <taxon>Fusobacteriales</taxon>
        <taxon>Fusobacteriaceae</taxon>
        <taxon>Psychrilyobacter</taxon>
    </lineage>
</organism>
<accession>A0ABX9KFA4</accession>